<dbReference type="InterPro" id="IPR018866">
    <property type="entry name" value="Znf-4CXXC_R1"/>
</dbReference>
<evidence type="ECO:0000259" key="6">
    <source>
        <dbReference type="Pfam" id="PF10497"/>
    </source>
</evidence>
<feature type="compositionally biased region" description="Polar residues" evidence="5">
    <location>
        <begin position="1463"/>
        <end position="1473"/>
    </location>
</feature>
<feature type="domain" description="Zinc-finger" evidence="6">
    <location>
        <begin position="845"/>
        <end position="937"/>
    </location>
</feature>
<feature type="region of interest" description="Disordered" evidence="5">
    <location>
        <begin position="239"/>
        <end position="267"/>
    </location>
</feature>
<evidence type="ECO:0000256" key="1">
    <source>
        <dbReference type="ARBA" id="ARBA00004123"/>
    </source>
</evidence>
<comment type="caution">
    <text evidence="7">The sequence shown here is derived from an EMBL/GenBank/DDBJ whole genome shotgun (WGS) entry which is preliminary data.</text>
</comment>
<feature type="compositionally biased region" description="Low complexity" evidence="5">
    <location>
        <begin position="626"/>
        <end position="635"/>
    </location>
</feature>
<feature type="region of interest" description="Disordered" evidence="5">
    <location>
        <begin position="775"/>
        <end position="816"/>
    </location>
</feature>
<feature type="compositionally biased region" description="Basic and acidic residues" evidence="5">
    <location>
        <begin position="654"/>
        <end position="672"/>
    </location>
</feature>
<proteinExistence type="predicted"/>
<feature type="compositionally biased region" description="Basic and acidic residues" evidence="5">
    <location>
        <begin position="394"/>
        <end position="418"/>
    </location>
</feature>
<feature type="compositionally biased region" description="Polar residues" evidence="5">
    <location>
        <begin position="806"/>
        <end position="816"/>
    </location>
</feature>
<feature type="compositionally biased region" description="Basic and acidic residues" evidence="5">
    <location>
        <begin position="636"/>
        <end position="645"/>
    </location>
</feature>
<sequence length="1557" mass="167614">MTKRRTREDDDFALMPPPSAPIATIKSTSHRSIDADYPSTQSLAPASSPHQPYVTASTSRHPSFGRFSSAGPRGRNALDSIGYAPENIPTPRTTRPSSAVGITKKRQRGLKLLPTASTSPIRPKLPLLTPEPPKHASTSSKCDEEPDDHEYIVDSSGDEGPVPFNLQPKSLPRSSKIARISQNIPSTHPSDDRTVARPSAISSPSRLDSGAVASSSRLPIGATPARRKYIAPRLGITPARPVATSSRPTTTPARLTRVETPIDPTPIPLNLVPAAQTPRQVNSPFLPPANTPGSRSHSSGSSISYRPLAVHLESGRLFQVNLASSSIRPKPLSSLVELAAGTKRGPGSKSRSPSTGPKRPRISAPSPPIAEDIIVVSSSDDDIMYEKGPSADGPEGRDERADGEQEREEMEGVRERRPPSPSPSLGDYRPTPSDSRSRSHSASSDVILIGSRPHSASERRSNRKASLDSNQEAQSHGPGKVVTKPTATSPSGEAPGIPPPTKGAPPSTPRSHRSSSSEQPRISRKRAVRRVESIEDSEPTTNETGTGRRTKRGAQVPEPSPSPEEGDALSSLRKRAEASSSRLSGPLPERMERATLSPKKSSPPVNLGSPPPSPHWTGNPLFRPATTSVSSLTVSSKDRLLRKTLPETATSRSRLGETELPPPRDVERHPPHDTAQPPSPGPTETHDDDPLQSMYDEPICQLPQYRVVRPSHAAPSSPERPIRQSMAPSYSNFSYISSMPPPTITSVLPASRPAVRRLRMDCVLLPRASKATRRALERFVRKDKGKGKDPSEYPSQQSSAPTSQTGDPSTPGSTSQAPAIKYLVIDPQLALPSHYEYLPPEIEESSEKYCHCCRTRSIAGRIKMRCGSMTTRRKKGVPHGEAHECGLYWCQRCIAKHDIPFNPLLENFQCPLCTGTCECDVCRRERGQEPLGRRAMKTVKVKPGKRSLDAFVKGRVASGSGSRVSNPTAAPSGPIVEMSHSTSALLDPLEPSELTSTPLNPDARTDIGPSTTVSARRVSAPTMWYGRRPPPHLCHRRASEGHAVSTEAHIFIPRGPRRSELAVDTTLEQVDESLEYSDGYEPESEGDELADNVESAVEDRHQVFEGDYSAVGDASLLGADSGTFELGIEHGPDNSTHDAVDEKLVDKTDELEVPTNSARVVAEDGMAGPEVVSESGGLTIKEVVPSIAHTPTGTPSPATTEVLIGALAYPPSDSDGSQANARTPVPPAPEDIIPINAGTLGPPTLAGVLDDAPTAGILGDVPVEASCGALTEIFNESIHSLAESDSAALVHDYGSASLSRQTSETDEFPSTSEADEPRLRTPNFDLVRAEFIGDSIEEPELNPELNPALGQLHPEGTFATVPCISRGDGGDYTIYGSLQDISLFNGVTDCSDDTHGIALSSPQSEPGPAACGSLSEYYTHPRSIAYFYHQLELEPLGIFELEGFESELEHESDLALGTDPESAKSTTLETPSPSLEPDTRSNLGDIRNLFDTHTDEPRTNPFIFPTKENQARVRKILQSQFTQNVEPDSRATRSRTRKSTMERGKFLRSKRSYGVDS</sequence>
<feature type="region of interest" description="Disordered" evidence="5">
    <location>
        <begin position="1298"/>
        <end position="1318"/>
    </location>
</feature>
<evidence type="ECO:0000256" key="4">
    <source>
        <dbReference type="ARBA" id="ARBA00023242"/>
    </source>
</evidence>
<feature type="region of interest" description="Disordered" evidence="5">
    <location>
        <begin position="1450"/>
        <end position="1483"/>
    </location>
</feature>
<evidence type="ECO:0000256" key="5">
    <source>
        <dbReference type="SAM" id="MobiDB-lite"/>
    </source>
</evidence>
<dbReference type="Pfam" id="PF10497">
    <property type="entry name" value="zf-4CXXC_R1"/>
    <property type="match status" value="1"/>
</dbReference>
<feature type="compositionally biased region" description="Pro residues" evidence="5">
    <location>
        <begin position="496"/>
        <end position="508"/>
    </location>
</feature>
<evidence type="ECO:0000256" key="3">
    <source>
        <dbReference type="ARBA" id="ARBA00023163"/>
    </source>
</evidence>
<keyword evidence="2" id="KW-0805">Transcription regulation</keyword>
<dbReference type="EMBL" id="CAJMWR010001937">
    <property type="protein sequence ID" value="CAE6437151.1"/>
    <property type="molecule type" value="Genomic_DNA"/>
</dbReference>
<feature type="region of interest" description="Disordered" evidence="5">
    <location>
        <begin position="957"/>
        <end position="1012"/>
    </location>
</feature>
<keyword evidence="4" id="KW-0539">Nucleus</keyword>
<feature type="compositionally biased region" description="Polar residues" evidence="5">
    <location>
        <begin position="200"/>
        <end position="215"/>
    </location>
</feature>
<gene>
    <name evidence="7" type="ORF">RDB_LOCUS73480</name>
</gene>
<keyword evidence="3" id="KW-0804">Transcription</keyword>
<accession>A0A8H2XYL3</accession>
<feature type="region of interest" description="Disordered" evidence="5">
    <location>
        <begin position="1"/>
        <end position="215"/>
    </location>
</feature>
<feature type="compositionally biased region" description="Low complexity" evidence="5">
    <location>
        <begin position="794"/>
        <end position="805"/>
    </location>
</feature>
<feature type="region of interest" description="Disordered" evidence="5">
    <location>
        <begin position="279"/>
        <end position="302"/>
    </location>
</feature>
<organism evidence="7 8">
    <name type="scientific">Rhizoctonia solani</name>
    <dbReference type="NCBI Taxonomy" id="456999"/>
    <lineage>
        <taxon>Eukaryota</taxon>
        <taxon>Fungi</taxon>
        <taxon>Dikarya</taxon>
        <taxon>Basidiomycota</taxon>
        <taxon>Agaricomycotina</taxon>
        <taxon>Agaricomycetes</taxon>
        <taxon>Cantharellales</taxon>
        <taxon>Ceratobasidiaceae</taxon>
        <taxon>Rhizoctonia</taxon>
    </lineage>
</organism>
<feature type="compositionally biased region" description="Polar residues" evidence="5">
    <location>
        <begin position="243"/>
        <end position="253"/>
    </location>
</feature>
<feature type="compositionally biased region" description="Polar residues" evidence="5">
    <location>
        <begin position="1298"/>
        <end position="1312"/>
    </location>
</feature>
<protein>
    <recommendedName>
        <fullName evidence="6">Zinc-finger domain-containing protein</fullName>
    </recommendedName>
</protein>
<comment type="subcellular location">
    <subcellularLocation>
        <location evidence="1">Nucleus</location>
    </subcellularLocation>
</comment>
<feature type="compositionally biased region" description="Basic and acidic residues" evidence="5">
    <location>
        <begin position="775"/>
        <end position="791"/>
    </location>
</feature>
<evidence type="ECO:0000256" key="2">
    <source>
        <dbReference type="ARBA" id="ARBA00023015"/>
    </source>
</evidence>
<feature type="compositionally biased region" description="Polar residues" evidence="5">
    <location>
        <begin position="38"/>
        <end position="61"/>
    </location>
</feature>
<dbReference type="GO" id="GO:0005634">
    <property type="term" value="C:nucleus"/>
    <property type="evidence" value="ECO:0007669"/>
    <property type="project" value="UniProtKB-SubCell"/>
</dbReference>
<reference evidence="7" key="1">
    <citation type="submission" date="2021-01" db="EMBL/GenBank/DDBJ databases">
        <authorList>
            <person name="Kaushik A."/>
        </authorList>
    </citation>
    <scope>NUCLEOTIDE SEQUENCE</scope>
    <source>
        <strain evidence="7">AG1-1A</strain>
    </source>
</reference>
<evidence type="ECO:0000313" key="7">
    <source>
        <dbReference type="EMBL" id="CAE6437151.1"/>
    </source>
</evidence>
<feature type="region of interest" description="Disordered" evidence="5">
    <location>
        <begin position="1518"/>
        <end position="1557"/>
    </location>
</feature>
<evidence type="ECO:0000313" key="8">
    <source>
        <dbReference type="Proteomes" id="UP000663840"/>
    </source>
</evidence>
<feature type="region of interest" description="Disordered" evidence="5">
    <location>
        <begin position="339"/>
        <end position="725"/>
    </location>
</feature>
<name>A0A8H2XYL3_9AGAM</name>
<dbReference type="Proteomes" id="UP000663840">
    <property type="component" value="Unassembled WGS sequence"/>
</dbReference>